<evidence type="ECO:0000313" key="4">
    <source>
        <dbReference type="Proteomes" id="UP000770661"/>
    </source>
</evidence>
<comment type="caution">
    <text evidence="3">The sequence shown here is derived from an EMBL/GenBank/DDBJ whole genome shotgun (WGS) entry which is preliminary data.</text>
</comment>
<protein>
    <submittedName>
        <fullName evidence="3">Uncharacterized protein</fullName>
    </submittedName>
</protein>
<feature type="region of interest" description="Disordered" evidence="1">
    <location>
        <begin position="96"/>
        <end position="153"/>
    </location>
</feature>
<organism evidence="3 4">
    <name type="scientific">Chionoecetes opilio</name>
    <name type="common">Atlantic snow crab</name>
    <name type="synonym">Cancer opilio</name>
    <dbReference type="NCBI Taxonomy" id="41210"/>
    <lineage>
        <taxon>Eukaryota</taxon>
        <taxon>Metazoa</taxon>
        <taxon>Ecdysozoa</taxon>
        <taxon>Arthropoda</taxon>
        <taxon>Crustacea</taxon>
        <taxon>Multicrustacea</taxon>
        <taxon>Malacostraca</taxon>
        <taxon>Eumalacostraca</taxon>
        <taxon>Eucarida</taxon>
        <taxon>Decapoda</taxon>
        <taxon>Pleocyemata</taxon>
        <taxon>Brachyura</taxon>
        <taxon>Eubrachyura</taxon>
        <taxon>Majoidea</taxon>
        <taxon>Majidae</taxon>
        <taxon>Chionoecetes</taxon>
    </lineage>
</organism>
<sequence length="248" mass="28000">MGHVLLYIKLVFPCFLPCFGVVCVSEILETSGSNSLRLLPCSHPKDTKRVLRAAPLAVNVWPVNSYQRYYFLLLQQPLKVVPTSEDHHDAYKKAEAQENVGNTKPHRRHDAAVGPLPEPKPPLHLDHASFKRPMDHGSDTNSDPSSSPAAKTSSAVWPPLTIERLTTTYLVLLLRLHLCCSHLLLSAFAPRDEYVKIAFKENPSCDVKLRWLSEVTKVFCLDREQAEVKMSAVTSQFRIHLEAPQRHH</sequence>
<dbReference type="AlphaFoldDB" id="A0A8J4XY40"/>
<accession>A0A8J4XY40</accession>
<keyword evidence="4" id="KW-1185">Reference proteome</keyword>
<feature type="signal peptide" evidence="2">
    <location>
        <begin position="1"/>
        <end position="20"/>
    </location>
</feature>
<proteinExistence type="predicted"/>
<evidence type="ECO:0000256" key="2">
    <source>
        <dbReference type="SAM" id="SignalP"/>
    </source>
</evidence>
<keyword evidence="2" id="KW-0732">Signal</keyword>
<feature type="compositionally biased region" description="Basic and acidic residues" evidence="1">
    <location>
        <begin position="121"/>
        <end position="138"/>
    </location>
</feature>
<reference evidence="3" key="1">
    <citation type="submission" date="2020-07" db="EMBL/GenBank/DDBJ databases">
        <title>The High-quality genome of the commercially important snow crab, Chionoecetes opilio.</title>
        <authorList>
            <person name="Jeong J.-H."/>
            <person name="Ryu S."/>
        </authorList>
    </citation>
    <scope>NUCLEOTIDE SEQUENCE</scope>
    <source>
        <strain evidence="3">MADBK_172401_WGS</strain>
        <tissue evidence="3">Digestive gland</tissue>
    </source>
</reference>
<dbReference type="EMBL" id="JACEEZ010019360">
    <property type="protein sequence ID" value="KAG0715812.1"/>
    <property type="molecule type" value="Genomic_DNA"/>
</dbReference>
<evidence type="ECO:0000313" key="3">
    <source>
        <dbReference type="EMBL" id="KAG0715812.1"/>
    </source>
</evidence>
<evidence type="ECO:0000256" key="1">
    <source>
        <dbReference type="SAM" id="MobiDB-lite"/>
    </source>
</evidence>
<feature type="compositionally biased region" description="Low complexity" evidence="1">
    <location>
        <begin position="142"/>
        <end position="153"/>
    </location>
</feature>
<feature type="chain" id="PRO_5035252444" evidence="2">
    <location>
        <begin position="21"/>
        <end position="248"/>
    </location>
</feature>
<gene>
    <name evidence="3" type="ORF">GWK47_011080</name>
</gene>
<dbReference type="Proteomes" id="UP000770661">
    <property type="component" value="Unassembled WGS sequence"/>
</dbReference>
<name>A0A8J4XY40_CHIOP</name>